<feature type="chain" id="PRO_5004012630" evidence="2">
    <location>
        <begin position="24"/>
        <end position="109"/>
    </location>
</feature>
<feature type="compositionally biased region" description="Basic and acidic residues" evidence="1">
    <location>
        <begin position="89"/>
        <end position="109"/>
    </location>
</feature>
<dbReference type="InParanoid" id="M1ACY7"/>
<feature type="compositionally biased region" description="Basic and acidic residues" evidence="1">
    <location>
        <begin position="28"/>
        <end position="40"/>
    </location>
</feature>
<sequence>MGGIAIFALALVPPFFLSDTGNAASKIPSRDGMKSHKSQKVIDDKARVGAIKIVHLLAVDDEPNEEMEEDPEEDPREPTEEMEEDPEEYSEHDPNLYDPRDGGVMHIED</sequence>
<feature type="compositionally biased region" description="Acidic residues" evidence="1">
    <location>
        <begin position="59"/>
        <end position="88"/>
    </location>
</feature>
<dbReference type="Gramene" id="PGSC0003DMT400020066">
    <property type="protein sequence ID" value="PGSC0003DMT400020066"/>
    <property type="gene ID" value="PGSC0003DMG400007768"/>
</dbReference>
<evidence type="ECO:0000256" key="1">
    <source>
        <dbReference type="SAM" id="MobiDB-lite"/>
    </source>
</evidence>
<evidence type="ECO:0000313" key="3">
    <source>
        <dbReference type="EnsemblPlants" id="PGSC0003DMT400020066"/>
    </source>
</evidence>
<proteinExistence type="predicted"/>
<dbReference type="EnsemblPlants" id="PGSC0003DMT400020066">
    <property type="protein sequence ID" value="PGSC0003DMT400020066"/>
    <property type="gene ID" value="PGSC0003DMG400007768"/>
</dbReference>
<keyword evidence="4" id="KW-1185">Reference proteome</keyword>
<evidence type="ECO:0000313" key="4">
    <source>
        <dbReference type="Proteomes" id="UP000011115"/>
    </source>
</evidence>
<dbReference type="Proteomes" id="UP000011115">
    <property type="component" value="Unassembled WGS sequence"/>
</dbReference>
<dbReference type="AlphaFoldDB" id="M1ACY7"/>
<protein>
    <submittedName>
        <fullName evidence="3">Uncharacterized protein</fullName>
    </submittedName>
</protein>
<organism evidence="3 4">
    <name type="scientific">Solanum tuberosum</name>
    <name type="common">Potato</name>
    <dbReference type="NCBI Taxonomy" id="4113"/>
    <lineage>
        <taxon>Eukaryota</taxon>
        <taxon>Viridiplantae</taxon>
        <taxon>Streptophyta</taxon>
        <taxon>Embryophyta</taxon>
        <taxon>Tracheophyta</taxon>
        <taxon>Spermatophyta</taxon>
        <taxon>Magnoliopsida</taxon>
        <taxon>eudicotyledons</taxon>
        <taxon>Gunneridae</taxon>
        <taxon>Pentapetalae</taxon>
        <taxon>asterids</taxon>
        <taxon>lamiids</taxon>
        <taxon>Solanales</taxon>
        <taxon>Solanaceae</taxon>
        <taxon>Solanoideae</taxon>
        <taxon>Solaneae</taxon>
        <taxon>Solanum</taxon>
    </lineage>
</organism>
<keyword evidence="2" id="KW-0732">Signal</keyword>
<feature type="region of interest" description="Disordered" evidence="1">
    <location>
        <begin position="21"/>
        <end position="40"/>
    </location>
</feature>
<dbReference type="HOGENOM" id="CLU_2188607_0_0_1"/>
<reference evidence="4" key="1">
    <citation type="journal article" date="2011" name="Nature">
        <title>Genome sequence and analysis of the tuber crop potato.</title>
        <authorList>
            <consortium name="The Potato Genome Sequencing Consortium"/>
        </authorList>
    </citation>
    <scope>NUCLEOTIDE SEQUENCE [LARGE SCALE GENOMIC DNA]</scope>
    <source>
        <strain evidence="4">cv. DM1-3 516 R44</strain>
    </source>
</reference>
<dbReference type="PaxDb" id="4113-PGSC0003DMT400020066"/>
<accession>M1ACY7</accession>
<evidence type="ECO:0000256" key="2">
    <source>
        <dbReference type="SAM" id="SignalP"/>
    </source>
</evidence>
<feature type="region of interest" description="Disordered" evidence="1">
    <location>
        <begin position="58"/>
        <end position="109"/>
    </location>
</feature>
<reference evidence="3" key="2">
    <citation type="submission" date="2015-06" db="UniProtKB">
        <authorList>
            <consortium name="EnsemblPlants"/>
        </authorList>
    </citation>
    <scope>IDENTIFICATION</scope>
    <source>
        <strain evidence="3">DM1-3 516 R44</strain>
    </source>
</reference>
<feature type="signal peptide" evidence="2">
    <location>
        <begin position="1"/>
        <end position="23"/>
    </location>
</feature>
<name>M1ACY7_SOLTU</name>